<reference evidence="1" key="2">
    <citation type="submission" date="2020-11" db="EMBL/GenBank/DDBJ databases">
        <authorList>
            <person name="McCartney M.A."/>
            <person name="Auch B."/>
            <person name="Kono T."/>
            <person name="Mallez S."/>
            <person name="Becker A."/>
            <person name="Gohl D.M."/>
            <person name="Silverstein K.A.T."/>
            <person name="Koren S."/>
            <person name="Bechman K.B."/>
            <person name="Herman A."/>
            <person name="Abrahante J.E."/>
            <person name="Garbe J."/>
        </authorList>
    </citation>
    <scope>NUCLEOTIDE SEQUENCE</scope>
    <source>
        <strain evidence="1">Duluth1</strain>
        <tissue evidence="1">Whole animal</tissue>
    </source>
</reference>
<organism evidence="1 2">
    <name type="scientific">Dreissena polymorpha</name>
    <name type="common">Zebra mussel</name>
    <name type="synonym">Mytilus polymorpha</name>
    <dbReference type="NCBI Taxonomy" id="45954"/>
    <lineage>
        <taxon>Eukaryota</taxon>
        <taxon>Metazoa</taxon>
        <taxon>Spiralia</taxon>
        <taxon>Lophotrochozoa</taxon>
        <taxon>Mollusca</taxon>
        <taxon>Bivalvia</taxon>
        <taxon>Autobranchia</taxon>
        <taxon>Heteroconchia</taxon>
        <taxon>Euheterodonta</taxon>
        <taxon>Imparidentia</taxon>
        <taxon>Neoheterodontei</taxon>
        <taxon>Myida</taxon>
        <taxon>Dreissenoidea</taxon>
        <taxon>Dreissenidae</taxon>
        <taxon>Dreissena</taxon>
    </lineage>
</organism>
<evidence type="ECO:0000313" key="2">
    <source>
        <dbReference type="Proteomes" id="UP000828390"/>
    </source>
</evidence>
<comment type="caution">
    <text evidence="1">The sequence shown here is derived from an EMBL/GenBank/DDBJ whole genome shotgun (WGS) entry which is preliminary data.</text>
</comment>
<dbReference type="AlphaFoldDB" id="A0A9D4E5M0"/>
<protein>
    <submittedName>
        <fullName evidence="1">Uncharacterized protein</fullName>
    </submittedName>
</protein>
<sequence>MKGDSIHEGDVIKRRSGPACSVTDGTLEYDYVHVLLCHIPSILQHWAKRYRQWPPQNIVQRIESMGGFVIPVGFFYKQPVAR</sequence>
<accession>A0A9D4E5M0</accession>
<gene>
    <name evidence="1" type="ORF">DPMN_173991</name>
</gene>
<reference evidence="1" key="1">
    <citation type="journal article" date="2019" name="bioRxiv">
        <title>The Genome of the Zebra Mussel, Dreissena polymorpha: A Resource for Invasive Species Research.</title>
        <authorList>
            <person name="McCartney M.A."/>
            <person name="Auch B."/>
            <person name="Kono T."/>
            <person name="Mallez S."/>
            <person name="Zhang Y."/>
            <person name="Obille A."/>
            <person name="Becker A."/>
            <person name="Abrahante J.E."/>
            <person name="Garbe J."/>
            <person name="Badalamenti J.P."/>
            <person name="Herman A."/>
            <person name="Mangelson H."/>
            <person name="Liachko I."/>
            <person name="Sullivan S."/>
            <person name="Sone E.D."/>
            <person name="Koren S."/>
            <person name="Silverstein K.A.T."/>
            <person name="Beckman K.B."/>
            <person name="Gohl D.M."/>
        </authorList>
    </citation>
    <scope>NUCLEOTIDE SEQUENCE</scope>
    <source>
        <strain evidence="1">Duluth1</strain>
        <tissue evidence="1">Whole animal</tissue>
    </source>
</reference>
<proteinExistence type="predicted"/>
<evidence type="ECO:0000313" key="1">
    <source>
        <dbReference type="EMBL" id="KAH3772649.1"/>
    </source>
</evidence>
<keyword evidence="2" id="KW-1185">Reference proteome</keyword>
<name>A0A9D4E5M0_DREPO</name>
<dbReference type="Proteomes" id="UP000828390">
    <property type="component" value="Unassembled WGS sequence"/>
</dbReference>
<dbReference type="EMBL" id="JAIWYP010000009">
    <property type="protein sequence ID" value="KAH3772649.1"/>
    <property type="molecule type" value="Genomic_DNA"/>
</dbReference>